<feature type="transmembrane region" description="Helical" evidence="1">
    <location>
        <begin position="125"/>
        <end position="146"/>
    </location>
</feature>
<dbReference type="OrthoDB" id="5116736at2"/>
<evidence type="ECO:0000313" key="3">
    <source>
        <dbReference type="Proteomes" id="UP000274391"/>
    </source>
</evidence>
<reference evidence="2 3" key="1">
    <citation type="submission" date="2018-11" db="EMBL/GenBank/DDBJ databases">
        <title>YIM 102482-1 draft genome.</title>
        <authorList>
            <person name="Li G."/>
            <person name="Jiang Y."/>
        </authorList>
    </citation>
    <scope>NUCLEOTIDE SEQUENCE [LARGE SCALE GENOMIC DNA]</scope>
    <source>
        <strain evidence="2 3">YIM 102482-1</strain>
    </source>
</reference>
<comment type="caution">
    <text evidence="2">The sequence shown here is derived from an EMBL/GenBank/DDBJ whole genome shotgun (WGS) entry which is preliminary data.</text>
</comment>
<name>A0A3P3W1F2_9MICO</name>
<proteinExistence type="predicted"/>
<feature type="transmembrane region" description="Helical" evidence="1">
    <location>
        <begin position="36"/>
        <end position="55"/>
    </location>
</feature>
<evidence type="ECO:0000256" key="1">
    <source>
        <dbReference type="SAM" id="Phobius"/>
    </source>
</evidence>
<accession>A0A3P3W1F2</accession>
<feature type="transmembrane region" description="Helical" evidence="1">
    <location>
        <begin position="94"/>
        <end position="113"/>
    </location>
</feature>
<feature type="transmembrane region" description="Helical" evidence="1">
    <location>
        <begin position="158"/>
        <end position="179"/>
    </location>
</feature>
<dbReference type="Proteomes" id="UP000274391">
    <property type="component" value="Unassembled WGS sequence"/>
</dbReference>
<evidence type="ECO:0000313" key="2">
    <source>
        <dbReference type="EMBL" id="RRJ87519.1"/>
    </source>
</evidence>
<organism evidence="2 3">
    <name type="scientific">Gulosibacter macacae</name>
    <dbReference type="NCBI Taxonomy" id="2488791"/>
    <lineage>
        <taxon>Bacteria</taxon>
        <taxon>Bacillati</taxon>
        <taxon>Actinomycetota</taxon>
        <taxon>Actinomycetes</taxon>
        <taxon>Micrococcales</taxon>
        <taxon>Microbacteriaceae</taxon>
        <taxon>Gulosibacter</taxon>
    </lineage>
</organism>
<dbReference type="AlphaFoldDB" id="A0A3P3W1F2"/>
<feature type="transmembrane region" description="Helical" evidence="1">
    <location>
        <begin position="67"/>
        <end position="88"/>
    </location>
</feature>
<dbReference type="RefSeq" id="WP_124970455.1">
    <property type="nucleotide sequence ID" value="NZ_RQVS01000004.1"/>
</dbReference>
<dbReference type="EMBL" id="RQVS01000004">
    <property type="protein sequence ID" value="RRJ87519.1"/>
    <property type="molecule type" value="Genomic_DNA"/>
</dbReference>
<keyword evidence="3" id="KW-1185">Reference proteome</keyword>
<gene>
    <name evidence="2" type="ORF">EG850_04245</name>
</gene>
<keyword evidence="1" id="KW-0472">Membrane</keyword>
<keyword evidence="1" id="KW-0812">Transmembrane</keyword>
<keyword evidence="1" id="KW-1133">Transmembrane helix</keyword>
<protein>
    <submittedName>
        <fullName evidence="2">Uncharacterized protein</fullName>
    </submittedName>
</protein>
<sequence length="235" mass="25150">MALRSDSPAPDAARDDAALSGTVDGRSLPEHTVKRVTAAVLAVVLLVTLFVPWWLTDPVVRLEFPVFAGWQLFAAGLGIAPFAGYTGFSVFGNVLLGVVPVLPLLVLIALLVVRATKPRALPGTTIVLWAVFAFLAAIWLVVLGWARLNATQGEHPATWGLLIATIVSLFTATAFGNWWRLGEKSLWPRRGGLRLGAAEEPNDGDALTTEQLLQALDEEDAAKPAPDDEGDKPSR</sequence>